<dbReference type="EMBL" id="BSYJ01000002">
    <property type="protein sequence ID" value="GMG86921.1"/>
    <property type="molecule type" value="Genomic_DNA"/>
</dbReference>
<dbReference type="GO" id="GO:0016787">
    <property type="term" value="F:hydrolase activity"/>
    <property type="evidence" value="ECO:0007669"/>
    <property type="project" value="UniProtKB-KW"/>
</dbReference>
<keyword evidence="2" id="KW-1185">Reference proteome</keyword>
<dbReference type="PANTHER" id="PTHR37946">
    <property type="entry name" value="SLL1969 PROTEIN"/>
    <property type="match status" value="1"/>
</dbReference>
<dbReference type="InterPro" id="IPR029058">
    <property type="entry name" value="AB_hydrolase_fold"/>
</dbReference>
<proteinExistence type="predicted"/>
<dbReference type="SUPFAM" id="SSF53474">
    <property type="entry name" value="alpha/beta-Hydrolases"/>
    <property type="match status" value="1"/>
</dbReference>
<sequence>MESKPQKGRTESGMIGSRNYLIARHCFLLGLLLCLPAKADIFSDFDVEEQCVVLLHGLARTERSMGAIADELADAGYRVANIGYPSREHPIEVLAVDAVGRGVEQCADAGELHFVTHSLGGILVRQYVARYGLERLGRVVMLGPPNQGSEVVDAYRDLPGFGLWNGPAGAQLGTGADSFPRQLGPVDFKLGIIAGSWTNNPILSLILPDADDGKVTVKNTRLEGMSDHLVMPVTHTFMMRNDAVIEQVMHFLDYGWFDRDERLRAN</sequence>
<reference evidence="1 2" key="1">
    <citation type="submission" date="2023-04" db="EMBL/GenBank/DDBJ databases">
        <title>Marinobulbifer ophiurae gen. nov., sp. Nov., isolate from tissue of brittle star Ophioplocus japonicus.</title>
        <authorList>
            <person name="Kawano K."/>
            <person name="Sawayama S."/>
            <person name="Nakagawa S."/>
        </authorList>
    </citation>
    <scope>NUCLEOTIDE SEQUENCE [LARGE SCALE GENOMIC DNA]</scope>
    <source>
        <strain evidence="1 2">NKW57</strain>
    </source>
</reference>
<organism evidence="1 2">
    <name type="scientific">Biformimicrobium ophioploci</name>
    <dbReference type="NCBI Taxonomy" id="3036711"/>
    <lineage>
        <taxon>Bacteria</taxon>
        <taxon>Pseudomonadati</taxon>
        <taxon>Pseudomonadota</taxon>
        <taxon>Gammaproteobacteria</taxon>
        <taxon>Cellvibrionales</taxon>
        <taxon>Microbulbiferaceae</taxon>
        <taxon>Biformimicrobium</taxon>
    </lineage>
</organism>
<dbReference type="Proteomes" id="UP001224392">
    <property type="component" value="Unassembled WGS sequence"/>
</dbReference>
<comment type="caution">
    <text evidence="1">The sequence shown here is derived from an EMBL/GenBank/DDBJ whole genome shotgun (WGS) entry which is preliminary data.</text>
</comment>
<gene>
    <name evidence="1" type="ORF">MNKW57_12420</name>
</gene>
<name>A0ABQ6LXU0_9GAMM</name>
<protein>
    <submittedName>
        <fullName evidence="1">Alpha/beta fold hydrolase</fullName>
    </submittedName>
</protein>
<evidence type="ECO:0000313" key="1">
    <source>
        <dbReference type="EMBL" id="GMG86921.1"/>
    </source>
</evidence>
<dbReference type="PANTHER" id="PTHR37946:SF1">
    <property type="entry name" value="SLL1969 PROTEIN"/>
    <property type="match status" value="1"/>
</dbReference>
<accession>A0ABQ6LXU0</accession>
<keyword evidence="1" id="KW-0378">Hydrolase</keyword>
<dbReference type="Gene3D" id="3.40.50.1820">
    <property type="entry name" value="alpha/beta hydrolase"/>
    <property type="match status" value="1"/>
</dbReference>
<evidence type="ECO:0000313" key="2">
    <source>
        <dbReference type="Proteomes" id="UP001224392"/>
    </source>
</evidence>